<dbReference type="Proteomes" id="UP001059836">
    <property type="component" value="Chromosome"/>
</dbReference>
<evidence type="ECO:0000259" key="6">
    <source>
        <dbReference type="Pfam" id="PF01850"/>
    </source>
</evidence>
<dbReference type="Gene3D" id="3.40.50.1010">
    <property type="entry name" value="5'-nuclease"/>
    <property type="match status" value="1"/>
</dbReference>
<keyword evidence="8" id="KW-1185">Reference proteome</keyword>
<gene>
    <name evidence="7" type="ORF">GII31_21815</name>
</gene>
<reference evidence="7" key="1">
    <citation type="journal article" date="2021" name="Nat. Microbiol.">
        <title>Cocultivation of an ultrasmall environmental parasitic bacterium with lytic ability against bacteria associated with wastewater foams.</title>
        <authorList>
            <person name="Batinovic S."/>
            <person name="Rose J.J.A."/>
            <person name="Ratcliffe J."/>
            <person name="Seviour R.J."/>
            <person name="Petrovski S."/>
        </authorList>
    </citation>
    <scope>NUCLEOTIDE SEQUENCE</scope>
    <source>
        <strain evidence="7">CON9</strain>
    </source>
</reference>
<keyword evidence="4" id="KW-0378">Hydrolase</keyword>
<dbReference type="PANTHER" id="PTHR35901">
    <property type="entry name" value="RIBONUCLEASE VAPC3"/>
    <property type="match status" value="1"/>
</dbReference>
<evidence type="ECO:0000256" key="3">
    <source>
        <dbReference type="ARBA" id="ARBA00022723"/>
    </source>
</evidence>
<dbReference type="EMBL" id="CP045809">
    <property type="protein sequence ID" value="QHN37141.1"/>
    <property type="molecule type" value="Genomic_DNA"/>
</dbReference>
<dbReference type="PANTHER" id="PTHR35901:SF1">
    <property type="entry name" value="EXONUCLEASE VAPC9"/>
    <property type="match status" value="1"/>
</dbReference>
<evidence type="ECO:0000313" key="7">
    <source>
        <dbReference type="EMBL" id="QHN37141.1"/>
    </source>
</evidence>
<dbReference type="Pfam" id="PF01850">
    <property type="entry name" value="PIN"/>
    <property type="match status" value="1"/>
</dbReference>
<keyword evidence="1" id="KW-1277">Toxin-antitoxin system</keyword>
<feature type="domain" description="PIN" evidence="6">
    <location>
        <begin position="27"/>
        <end position="143"/>
    </location>
</feature>
<accession>A0ABX6IN49</accession>
<organism evidence="7 8">
    <name type="scientific">Gordonia pseudamarae</name>
    <dbReference type="NCBI Taxonomy" id="2831662"/>
    <lineage>
        <taxon>Bacteria</taxon>
        <taxon>Bacillati</taxon>
        <taxon>Actinomycetota</taxon>
        <taxon>Actinomycetes</taxon>
        <taxon>Mycobacteriales</taxon>
        <taxon>Gordoniaceae</taxon>
        <taxon>Gordonia</taxon>
    </lineage>
</organism>
<protein>
    <submittedName>
        <fullName evidence="7">PIN domain-containing protein</fullName>
    </submittedName>
</protein>
<evidence type="ECO:0000256" key="4">
    <source>
        <dbReference type="ARBA" id="ARBA00022801"/>
    </source>
</evidence>
<dbReference type="InterPro" id="IPR002716">
    <property type="entry name" value="PIN_dom"/>
</dbReference>
<sequence length="152" mass="16803">MGKCQSCGRCRRHSRRSGGRPSVTALVIEASVLVSLWLDLGDSPTISRRLEGTTLHAADHLFVEAVNVLRRRRNTGHLDRAAAETAFAGVTAAPIRRWPFALVSERMRELGPDVSTCDPAYVARAERLRAPLLTRDVKLSRVPGMRCDIEIC</sequence>
<evidence type="ECO:0000256" key="2">
    <source>
        <dbReference type="ARBA" id="ARBA00022722"/>
    </source>
</evidence>
<name>A0ABX6IN49_9ACTN</name>
<evidence type="ECO:0000256" key="5">
    <source>
        <dbReference type="ARBA" id="ARBA00022842"/>
    </source>
</evidence>
<proteinExistence type="predicted"/>
<dbReference type="InterPro" id="IPR051619">
    <property type="entry name" value="TypeII_TA_RNase_PINc/VapC"/>
</dbReference>
<evidence type="ECO:0000256" key="1">
    <source>
        <dbReference type="ARBA" id="ARBA00022649"/>
    </source>
</evidence>
<keyword evidence="5" id="KW-0460">Magnesium</keyword>
<dbReference type="InterPro" id="IPR044153">
    <property type="entry name" value="PIN_Pae0151-like"/>
</dbReference>
<keyword evidence="2" id="KW-0540">Nuclease</keyword>
<evidence type="ECO:0000313" key="8">
    <source>
        <dbReference type="Proteomes" id="UP001059836"/>
    </source>
</evidence>
<dbReference type="CDD" id="cd09873">
    <property type="entry name" value="PIN_Pae0151-like"/>
    <property type="match status" value="1"/>
</dbReference>
<keyword evidence="3" id="KW-0479">Metal-binding</keyword>
<dbReference type="SUPFAM" id="SSF88723">
    <property type="entry name" value="PIN domain-like"/>
    <property type="match status" value="1"/>
</dbReference>
<dbReference type="InterPro" id="IPR029060">
    <property type="entry name" value="PIN-like_dom_sf"/>
</dbReference>